<name>A0ACB8CQ96_DERSI</name>
<protein>
    <submittedName>
        <fullName evidence="1">Uncharacterized protein</fullName>
    </submittedName>
</protein>
<accession>A0ACB8CQ96</accession>
<gene>
    <name evidence="1" type="ORF">HPB49_006806</name>
</gene>
<keyword evidence="2" id="KW-1185">Reference proteome</keyword>
<dbReference type="EMBL" id="CM023474">
    <property type="protein sequence ID" value="KAH7949264.1"/>
    <property type="molecule type" value="Genomic_DNA"/>
</dbReference>
<proteinExistence type="predicted"/>
<sequence>MAPHMSPKPGCVRPPVPIEKRVAIARYKLASCCKYRVVGNKFGVHKSSVKNCVYTFCGNLVKYHMKTFIQLPSAQQAAAIAARFEAKCHIPQIFGVIDGTHITITAPKKGSRNSVSRKMWTSYNILAVVDDRALFRCVTCNVPESAHDSSVLKVSCLYGRSEDVLSRGKRTFRGLPIPFMLLGDPAYPRLPWIFRGYSGTLTAEQEYFNVYHISGRNIVEHAFGRLKGRWRITLKRADINYKFMRTVIAVACILYNFCEERHEIVADQWISYQVIRTLPIFVFKAGTAFSPLYWTFLPNLYAAELS</sequence>
<comment type="caution">
    <text evidence="1">The sequence shown here is derived from an EMBL/GenBank/DDBJ whole genome shotgun (WGS) entry which is preliminary data.</text>
</comment>
<dbReference type="Proteomes" id="UP000821865">
    <property type="component" value="Chromosome 5"/>
</dbReference>
<organism evidence="1 2">
    <name type="scientific">Dermacentor silvarum</name>
    <name type="common">Tick</name>
    <dbReference type="NCBI Taxonomy" id="543639"/>
    <lineage>
        <taxon>Eukaryota</taxon>
        <taxon>Metazoa</taxon>
        <taxon>Ecdysozoa</taxon>
        <taxon>Arthropoda</taxon>
        <taxon>Chelicerata</taxon>
        <taxon>Arachnida</taxon>
        <taxon>Acari</taxon>
        <taxon>Parasitiformes</taxon>
        <taxon>Ixodida</taxon>
        <taxon>Ixodoidea</taxon>
        <taxon>Ixodidae</taxon>
        <taxon>Rhipicephalinae</taxon>
        <taxon>Dermacentor</taxon>
    </lineage>
</organism>
<evidence type="ECO:0000313" key="2">
    <source>
        <dbReference type="Proteomes" id="UP000821865"/>
    </source>
</evidence>
<reference evidence="1" key="1">
    <citation type="submission" date="2020-05" db="EMBL/GenBank/DDBJ databases">
        <title>Large-scale comparative analyses of tick genomes elucidate their genetic diversity and vector capacities.</title>
        <authorList>
            <person name="Jia N."/>
            <person name="Wang J."/>
            <person name="Shi W."/>
            <person name="Du L."/>
            <person name="Sun Y."/>
            <person name="Zhan W."/>
            <person name="Jiang J."/>
            <person name="Wang Q."/>
            <person name="Zhang B."/>
            <person name="Ji P."/>
            <person name="Sakyi L.B."/>
            <person name="Cui X."/>
            <person name="Yuan T."/>
            <person name="Jiang B."/>
            <person name="Yang W."/>
            <person name="Lam T.T.-Y."/>
            <person name="Chang Q."/>
            <person name="Ding S."/>
            <person name="Wang X."/>
            <person name="Zhu J."/>
            <person name="Ruan X."/>
            <person name="Zhao L."/>
            <person name="Wei J."/>
            <person name="Que T."/>
            <person name="Du C."/>
            <person name="Cheng J."/>
            <person name="Dai P."/>
            <person name="Han X."/>
            <person name="Huang E."/>
            <person name="Gao Y."/>
            <person name="Liu J."/>
            <person name="Shao H."/>
            <person name="Ye R."/>
            <person name="Li L."/>
            <person name="Wei W."/>
            <person name="Wang X."/>
            <person name="Wang C."/>
            <person name="Yang T."/>
            <person name="Huo Q."/>
            <person name="Li W."/>
            <person name="Guo W."/>
            <person name="Chen H."/>
            <person name="Zhou L."/>
            <person name="Ni X."/>
            <person name="Tian J."/>
            <person name="Zhou Y."/>
            <person name="Sheng Y."/>
            <person name="Liu T."/>
            <person name="Pan Y."/>
            <person name="Xia L."/>
            <person name="Li J."/>
            <person name="Zhao F."/>
            <person name="Cao W."/>
        </authorList>
    </citation>
    <scope>NUCLEOTIDE SEQUENCE</scope>
    <source>
        <strain evidence="1">Dsil-2018</strain>
    </source>
</reference>
<evidence type="ECO:0000313" key="1">
    <source>
        <dbReference type="EMBL" id="KAH7949264.1"/>
    </source>
</evidence>